<evidence type="ECO:0000313" key="2">
    <source>
        <dbReference type="Proteomes" id="UP001148838"/>
    </source>
</evidence>
<accession>A0ABQ8SHH7</accession>
<name>A0ABQ8SHH7_PERAM</name>
<evidence type="ECO:0000313" key="1">
    <source>
        <dbReference type="EMBL" id="KAJ4433603.1"/>
    </source>
</evidence>
<organism evidence="1 2">
    <name type="scientific">Periplaneta americana</name>
    <name type="common">American cockroach</name>
    <name type="synonym">Blatta americana</name>
    <dbReference type="NCBI Taxonomy" id="6978"/>
    <lineage>
        <taxon>Eukaryota</taxon>
        <taxon>Metazoa</taxon>
        <taxon>Ecdysozoa</taxon>
        <taxon>Arthropoda</taxon>
        <taxon>Hexapoda</taxon>
        <taxon>Insecta</taxon>
        <taxon>Pterygota</taxon>
        <taxon>Neoptera</taxon>
        <taxon>Polyneoptera</taxon>
        <taxon>Dictyoptera</taxon>
        <taxon>Blattodea</taxon>
        <taxon>Blattoidea</taxon>
        <taxon>Blattidae</taxon>
        <taxon>Blattinae</taxon>
        <taxon>Periplaneta</taxon>
    </lineage>
</organism>
<gene>
    <name evidence="1" type="ORF">ANN_15913</name>
</gene>
<keyword evidence="2" id="KW-1185">Reference proteome</keyword>
<dbReference type="EMBL" id="JAJSOF020000027">
    <property type="protein sequence ID" value="KAJ4433603.1"/>
    <property type="molecule type" value="Genomic_DNA"/>
</dbReference>
<dbReference type="Proteomes" id="UP001148838">
    <property type="component" value="Unassembled WGS sequence"/>
</dbReference>
<proteinExistence type="predicted"/>
<reference evidence="1 2" key="1">
    <citation type="journal article" date="2022" name="Allergy">
        <title>Genome assembly and annotation of Periplaneta americana reveal a comprehensive cockroach allergen profile.</title>
        <authorList>
            <person name="Wang L."/>
            <person name="Xiong Q."/>
            <person name="Saelim N."/>
            <person name="Wang L."/>
            <person name="Nong W."/>
            <person name="Wan A.T."/>
            <person name="Shi M."/>
            <person name="Liu X."/>
            <person name="Cao Q."/>
            <person name="Hui J.H.L."/>
            <person name="Sookrung N."/>
            <person name="Leung T.F."/>
            <person name="Tungtrongchitr A."/>
            <person name="Tsui S.K.W."/>
        </authorList>
    </citation>
    <scope>NUCLEOTIDE SEQUENCE [LARGE SCALE GENOMIC DNA]</scope>
    <source>
        <strain evidence="1">PWHHKU_190912</strain>
    </source>
</reference>
<sequence>MEYVKWTDRIRNETVLERVGEELVGSLADKKLPIEGYTGRNGSIPCAPPPPSPGNKSEQARRCHFYQPSSGPLVTCPPGVTWNRWDNLHSRGVNVLHSRGRYYARYNGRNHTVLSQGNVEARTRAACRLSPRDQSICLAFGRSGIPGLRYGSEVERRHAALVLASTFP</sequence>
<comment type="caution">
    <text evidence="1">The sequence shown here is derived from an EMBL/GenBank/DDBJ whole genome shotgun (WGS) entry which is preliminary data.</text>
</comment>
<protein>
    <submittedName>
        <fullName evidence="1">Uncharacterized protein</fullName>
    </submittedName>
</protein>